<protein>
    <submittedName>
        <fullName evidence="1">Uncharacterized protein</fullName>
    </submittedName>
</protein>
<organism evidence="1 2">
    <name type="scientific">Alternaria alternata</name>
    <name type="common">Alternaria rot fungus</name>
    <name type="synonym">Torula alternata</name>
    <dbReference type="NCBI Taxonomy" id="5599"/>
    <lineage>
        <taxon>Eukaryota</taxon>
        <taxon>Fungi</taxon>
        <taxon>Dikarya</taxon>
        <taxon>Ascomycota</taxon>
        <taxon>Pezizomycotina</taxon>
        <taxon>Dothideomycetes</taxon>
        <taxon>Pleosporomycetidae</taxon>
        <taxon>Pleosporales</taxon>
        <taxon>Pleosporineae</taxon>
        <taxon>Pleosporaceae</taxon>
        <taxon>Alternaria</taxon>
        <taxon>Alternaria sect. Alternaria</taxon>
        <taxon>Alternaria alternata complex</taxon>
    </lineage>
</organism>
<dbReference type="KEGG" id="aalt:CC77DRAFT_741699"/>
<dbReference type="Proteomes" id="UP000077248">
    <property type="component" value="Unassembled WGS sequence"/>
</dbReference>
<dbReference type="RefSeq" id="XP_018388023.1">
    <property type="nucleotide sequence ID" value="XM_018533010.1"/>
</dbReference>
<keyword evidence="2" id="KW-1185">Reference proteome</keyword>
<accession>A0A177DUF4</accession>
<reference evidence="1 2" key="1">
    <citation type="submission" date="2016-05" db="EMBL/GenBank/DDBJ databases">
        <title>Comparative analysis of secretome profiles of manganese(II)-oxidizing ascomycete fungi.</title>
        <authorList>
            <consortium name="DOE Joint Genome Institute"/>
            <person name="Zeiner C.A."/>
            <person name="Purvine S.O."/>
            <person name="Zink E.M."/>
            <person name="Wu S."/>
            <person name="Pasa-Tolic L."/>
            <person name="Chaput D.L."/>
            <person name="Haridas S."/>
            <person name="Grigoriev I.V."/>
            <person name="Santelli C.M."/>
            <person name="Hansel C.M."/>
        </authorList>
    </citation>
    <scope>NUCLEOTIDE SEQUENCE [LARGE SCALE GENOMIC DNA]</scope>
    <source>
        <strain evidence="1 2">SRC1lrK2f</strain>
    </source>
</reference>
<name>A0A177DUF4_ALTAL</name>
<dbReference type="VEuPathDB" id="FungiDB:CC77DRAFT_741699"/>
<evidence type="ECO:0000313" key="1">
    <source>
        <dbReference type="EMBL" id="OAG22602.1"/>
    </source>
</evidence>
<gene>
    <name evidence="1" type="ORF">CC77DRAFT_741699</name>
</gene>
<dbReference type="GeneID" id="29118604"/>
<proteinExistence type="predicted"/>
<evidence type="ECO:0000313" key="2">
    <source>
        <dbReference type="Proteomes" id="UP000077248"/>
    </source>
</evidence>
<dbReference type="AlphaFoldDB" id="A0A177DUF4"/>
<sequence length="153" mass="17523">MLREVGLPSEAIAMCGAKSIEFQEFVRRVESLQRSSLAPSITFASDDKVVVERLRPMANLQLSNRGQSLLRSIMDLLFGFTAARQQPTNAHRCLDYAWRTRLSTFYFAAMSTRTLQERHIVRMFVGMRASARSTLRHLQRTCVRNNRNVSSII</sequence>
<dbReference type="EMBL" id="KV441474">
    <property type="protein sequence ID" value="OAG22602.1"/>
    <property type="molecule type" value="Genomic_DNA"/>
</dbReference>